<sequence>MKIHSLQIQGYKNLKDKTKASFDFSKCTNYVALIGLNGSGKSNVLEAISIIFSNLYQKTSTPFQYEIVYELNGDIIKVENDVMTVKKRIKRENHFQYLPSNVITSYSGEELRMWEEIYFSSYSAFFRDIKSSTESAPEMLYINKYVWDYALIALLSSDKPQVKSFIKEVLKIDPDKVTISFNFKDDNIKTYPKNKAILFIEELIKLQLDSNGKLVLNQINSINPDALDNKALVRRLFYNLFIAGMPVKNEKAKIYTEKIILKSNVSFNGIDVAKLSEGEKKLILINCILHLLADEQTLILLDEPDSHIHIERKKEIIEIINQPNHFTIFTTHSPKILHSIKDENVRIIKTNETKGLEAIYLAKMEALENLTNGEFTIMSATIAISSKKPLLLVEGKGDVTYIKTAINALTQKGELDIDILPYGGAGNVKEFIDELIKCLPYDKKVIILFDRDEAGLGSEKGGMKSCIKFTGGRTDNRTYVKDNLILLMLPKTDAHIETDFLIEDYFSIDKKNEVAKNYIESVSGTFKSFPKDLRQIIKDELAKHLESYTKEDLKGFRVLIEKLKSIIDGTEVLHKEEVTTKISKQKKDLKLKNE</sequence>
<dbReference type="OrthoDB" id="9815944at2"/>
<keyword evidence="2" id="KW-0255">Endonuclease</keyword>
<evidence type="ECO:0000313" key="2">
    <source>
        <dbReference type="EMBL" id="SEQ03775.1"/>
    </source>
</evidence>
<name>A0A1H9CRG7_9FLAO</name>
<dbReference type="GO" id="GO:0004519">
    <property type="term" value="F:endonuclease activity"/>
    <property type="evidence" value="ECO:0007669"/>
    <property type="project" value="UniProtKB-KW"/>
</dbReference>
<feature type="domain" description="RecF/RecN/SMC N-terminal" evidence="1">
    <location>
        <begin position="3"/>
        <end position="351"/>
    </location>
</feature>
<dbReference type="GO" id="GO:0005524">
    <property type="term" value="F:ATP binding"/>
    <property type="evidence" value="ECO:0007669"/>
    <property type="project" value="InterPro"/>
</dbReference>
<dbReference type="PANTHER" id="PTHR43581:SF2">
    <property type="entry name" value="EXCINUCLEASE ATPASE SUBUNIT"/>
    <property type="match status" value="1"/>
</dbReference>
<dbReference type="Proteomes" id="UP000198648">
    <property type="component" value="Unassembled WGS sequence"/>
</dbReference>
<dbReference type="InterPro" id="IPR027417">
    <property type="entry name" value="P-loop_NTPase"/>
</dbReference>
<accession>A0A1H9CRG7</accession>
<dbReference type="InterPro" id="IPR003395">
    <property type="entry name" value="RecF/RecN/SMC_N"/>
</dbReference>
<dbReference type="GO" id="GO:0016887">
    <property type="term" value="F:ATP hydrolysis activity"/>
    <property type="evidence" value="ECO:0007669"/>
    <property type="project" value="InterPro"/>
</dbReference>
<dbReference type="InterPro" id="IPR051396">
    <property type="entry name" value="Bact_Antivir_Def_Nuclease"/>
</dbReference>
<organism evidence="2 3">
    <name type="scientific">Flavobacterium urocaniciphilum</name>
    <dbReference type="NCBI Taxonomy" id="1299341"/>
    <lineage>
        <taxon>Bacteria</taxon>
        <taxon>Pseudomonadati</taxon>
        <taxon>Bacteroidota</taxon>
        <taxon>Flavobacteriia</taxon>
        <taxon>Flavobacteriales</taxon>
        <taxon>Flavobacteriaceae</taxon>
        <taxon>Flavobacterium</taxon>
    </lineage>
</organism>
<dbReference type="CDD" id="cd01029">
    <property type="entry name" value="TOPRIM_primases"/>
    <property type="match status" value="1"/>
</dbReference>
<dbReference type="Gene3D" id="3.40.50.300">
    <property type="entry name" value="P-loop containing nucleotide triphosphate hydrolases"/>
    <property type="match status" value="1"/>
</dbReference>
<dbReference type="STRING" id="1299341.SAMN05444005_10539"/>
<proteinExistence type="predicted"/>
<keyword evidence="2" id="KW-0378">Hydrolase</keyword>
<dbReference type="CDD" id="cd00267">
    <property type="entry name" value="ABC_ATPase"/>
    <property type="match status" value="1"/>
</dbReference>
<dbReference type="SUPFAM" id="SSF52540">
    <property type="entry name" value="P-loop containing nucleoside triphosphate hydrolases"/>
    <property type="match status" value="1"/>
</dbReference>
<dbReference type="EMBL" id="FOEI01000005">
    <property type="protein sequence ID" value="SEQ03775.1"/>
    <property type="molecule type" value="Genomic_DNA"/>
</dbReference>
<dbReference type="RefSeq" id="WP_091468266.1">
    <property type="nucleotide sequence ID" value="NZ_FOEI01000005.1"/>
</dbReference>
<reference evidence="2 3" key="1">
    <citation type="submission" date="2016-10" db="EMBL/GenBank/DDBJ databases">
        <authorList>
            <person name="de Groot N.N."/>
        </authorList>
    </citation>
    <scope>NUCLEOTIDE SEQUENCE [LARGE SCALE GENOMIC DNA]</scope>
    <source>
        <strain evidence="2 3">DSM 27078</strain>
    </source>
</reference>
<evidence type="ECO:0000259" key="1">
    <source>
        <dbReference type="Pfam" id="PF02463"/>
    </source>
</evidence>
<dbReference type="AlphaFoldDB" id="A0A1H9CRG7"/>
<dbReference type="PANTHER" id="PTHR43581">
    <property type="entry name" value="ATP/GTP PHOSPHATASE"/>
    <property type="match status" value="1"/>
</dbReference>
<keyword evidence="2" id="KW-0540">Nuclease</keyword>
<dbReference type="Pfam" id="PF02463">
    <property type="entry name" value="SMC_N"/>
    <property type="match status" value="1"/>
</dbReference>
<gene>
    <name evidence="2" type="ORF">SAMN05444005_10539</name>
</gene>
<dbReference type="InterPro" id="IPR034154">
    <property type="entry name" value="TOPRIM_DnaG/twinkle"/>
</dbReference>
<keyword evidence="3" id="KW-1185">Reference proteome</keyword>
<protein>
    <submittedName>
        <fullName evidence="2">Predicted ATP-dependent endonuclease of the OLD family, contains P-loop ATPase and TOPRIM domains</fullName>
    </submittedName>
</protein>
<evidence type="ECO:0000313" key="3">
    <source>
        <dbReference type="Proteomes" id="UP000198648"/>
    </source>
</evidence>